<dbReference type="EMBL" id="CP020373">
    <property type="protein sequence ID" value="AZQ10866.1"/>
    <property type="molecule type" value="Genomic_DNA"/>
</dbReference>
<evidence type="ECO:0000256" key="1">
    <source>
        <dbReference type="SAM" id="Phobius"/>
    </source>
</evidence>
<evidence type="ECO:0000313" key="2">
    <source>
        <dbReference type="EMBL" id="AZQ10866.1"/>
    </source>
</evidence>
<sequence>MINSRYSPLSGGVDWERIYQDGRELLLSDGVDMVLAGYLSVSAAKTRGVEGLAFGLELLLVALLGSAKDQSLSGDKLADNIHWAMGKLLPEIKLMVCTGSNMKEWFRSEYACEQLYEALRIRGVRQLDSLDAVGFQVFEKIDEFRPSSAELTQGLSERQHGRRRPLWLPLMLACLSGVVVGVLSMPLTQVPLAKVFPSFFAPKPHHGTVEVAPVSGWQRIEEVFAPQTVLDANEADYALQLGYLTELDRYHQRFTVARTQAANIERMLLKADAQDMRIVRSQAQGLAEYASGLSPLLGRIYYVDKLLEEQAIERAGHELAQADRLLKGMLIKRTLQFGRQQELQKALDREAPIELAPFTTTASENLPAEQ</sequence>
<keyword evidence="1" id="KW-1133">Transmembrane helix</keyword>
<evidence type="ECO:0008006" key="4">
    <source>
        <dbReference type="Google" id="ProtNLM"/>
    </source>
</evidence>
<dbReference type="PANTHER" id="PTHR37024:SF5">
    <property type="entry name" value="IMPA N-TERMINAL DOMAIN-CONTAINING PROTEIN"/>
    <property type="match status" value="1"/>
</dbReference>
<accession>A0ABM7DAG1</accession>
<name>A0ABM7DAG1_9GAMM</name>
<reference evidence="3" key="1">
    <citation type="submission" date="2017-03" db="EMBL/GenBank/DDBJ databases">
        <title>Full genome sequence of a non-lethal Shewanella isolate that potentiates virulence of Vibio parahaemolyticus causing acute hepatopancreatic necrosis disease (AHPND) in shrimp.</title>
        <authorList>
            <person name="Prachumwat A."/>
            <person name="Sritunyalucksana K."/>
        </authorList>
    </citation>
    <scope>NUCLEOTIDE SEQUENCE [LARGE SCALE GENOMIC DNA]</scope>
    <source>
        <strain evidence="3">TH2012</strain>
    </source>
</reference>
<gene>
    <name evidence="2" type="ORF">STH12_01758</name>
</gene>
<dbReference type="Proteomes" id="UP000278437">
    <property type="component" value="Chromosome"/>
</dbReference>
<keyword evidence="1" id="KW-0812">Transmembrane</keyword>
<proteinExistence type="predicted"/>
<organism evidence="2 3">
    <name type="scientific">Shewanella khirikhana</name>
    <dbReference type="NCBI Taxonomy" id="1965282"/>
    <lineage>
        <taxon>Bacteria</taxon>
        <taxon>Pseudomonadati</taxon>
        <taxon>Pseudomonadota</taxon>
        <taxon>Gammaproteobacteria</taxon>
        <taxon>Alteromonadales</taxon>
        <taxon>Shewanellaceae</taxon>
        <taxon>Shewanella</taxon>
    </lineage>
</organism>
<feature type="transmembrane region" description="Helical" evidence="1">
    <location>
        <begin position="166"/>
        <end position="187"/>
    </location>
</feature>
<protein>
    <recommendedName>
        <fullName evidence="4">ImpA N-terminal domain-containing protein</fullName>
    </recommendedName>
</protein>
<keyword evidence="1" id="KW-0472">Membrane</keyword>
<keyword evidence="3" id="KW-1185">Reference proteome</keyword>
<dbReference type="PANTHER" id="PTHR37024">
    <property type="entry name" value="TYPE VI SECRETION SYSTEM DUF2094 AND IMPA-RELATED DOMAIN PROTEIN"/>
    <property type="match status" value="1"/>
</dbReference>
<evidence type="ECO:0000313" key="3">
    <source>
        <dbReference type="Proteomes" id="UP000278437"/>
    </source>
</evidence>
<dbReference type="RefSeq" id="WP_237158808.1">
    <property type="nucleotide sequence ID" value="NZ_CP020373.1"/>
</dbReference>